<sequence>MRSISVSSVTMSNVLWSSSRKTDRSMPSIEEPALAITPGLLAASAFEFMLAIFGLSLPFSSSILARMRRLSREIVVRPVPAAAPWCSFACCEPPVGCAAVPLLLPAGSLDWAEARLPLARKMETLFIIIAPPFVLLVNAAASALRPGPAPSFGCRRPNGFCTFERCLVLRAGLSFSALRASESAQTSVSDCNGQNGDGGQMKREETSNPLQHHWKPRNAQWHTLPSVLLPAHLTISSRTSSASRPWASCTTRLSTIGPFVSSNSCILLKMHLM</sequence>
<dbReference type="VEuPathDB" id="VectorBase:AMEM005095"/>
<proteinExistence type="predicted"/>
<dbReference type="AlphaFoldDB" id="A0A182UX03"/>
<feature type="transmembrane region" description="Helical" evidence="1">
    <location>
        <begin position="125"/>
        <end position="144"/>
    </location>
</feature>
<feature type="transmembrane region" description="Helical" evidence="1">
    <location>
        <begin position="33"/>
        <end position="59"/>
    </location>
</feature>
<name>A0A182UX03_ANOME</name>
<keyword evidence="1" id="KW-1133">Transmembrane helix</keyword>
<evidence type="ECO:0000313" key="2">
    <source>
        <dbReference type="EnsemblMetazoa" id="AMEM005095-PA"/>
    </source>
</evidence>
<protein>
    <submittedName>
        <fullName evidence="2">Uncharacterized protein</fullName>
    </submittedName>
</protein>
<keyword evidence="1" id="KW-0472">Membrane</keyword>
<dbReference type="EnsemblMetazoa" id="AMEM005095-RA">
    <property type="protein sequence ID" value="AMEM005095-PA"/>
    <property type="gene ID" value="AMEM005095"/>
</dbReference>
<keyword evidence="3" id="KW-1185">Reference proteome</keyword>
<dbReference type="Proteomes" id="UP000075903">
    <property type="component" value="Unassembled WGS sequence"/>
</dbReference>
<evidence type="ECO:0000313" key="3">
    <source>
        <dbReference type="Proteomes" id="UP000075903"/>
    </source>
</evidence>
<reference evidence="2" key="1">
    <citation type="submission" date="2020-05" db="UniProtKB">
        <authorList>
            <consortium name="EnsemblMetazoa"/>
        </authorList>
    </citation>
    <scope>IDENTIFICATION</scope>
    <source>
        <strain evidence="2">MAF</strain>
    </source>
</reference>
<organism evidence="2 3">
    <name type="scientific">Anopheles merus</name>
    <name type="common">Mosquito</name>
    <dbReference type="NCBI Taxonomy" id="30066"/>
    <lineage>
        <taxon>Eukaryota</taxon>
        <taxon>Metazoa</taxon>
        <taxon>Ecdysozoa</taxon>
        <taxon>Arthropoda</taxon>
        <taxon>Hexapoda</taxon>
        <taxon>Insecta</taxon>
        <taxon>Pterygota</taxon>
        <taxon>Neoptera</taxon>
        <taxon>Endopterygota</taxon>
        <taxon>Diptera</taxon>
        <taxon>Nematocera</taxon>
        <taxon>Culicoidea</taxon>
        <taxon>Culicidae</taxon>
        <taxon>Anophelinae</taxon>
        <taxon>Anopheles</taxon>
    </lineage>
</organism>
<keyword evidence="1" id="KW-0812">Transmembrane</keyword>
<accession>A0A182UX03</accession>
<evidence type="ECO:0000256" key="1">
    <source>
        <dbReference type="SAM" id="Phobius"/>
    </source>
</evidence>